<protein>
    <submittedName>
        <fullName evidence="2">Uncharacterized protein</fullName>
    </submittedName>
</protein>
<evidence type="ECO:0000256" key="1">
    <source>
        <dbReference type="SAM" id="MobiDB-lite"/>
    </source>
</evidence>
<feature type="compositionally biased region" description="Gly residues" evidence="1">
    <location>
        <begin position="32"/>
        <end position="48"/>
    </location>
</feature>
<dbReference type="EMBL" id="GISG01124663">
    <property type="protein sequence ID" value="MBA4641501.1"/>
    <property type="molecule type" value="Transcribed_RNA"/>
</dbReference>
<name>A0A7C9DFC4_OPUST</name>
<accession>A0A7C9DFC4</accession>
<dbReference type="AlphaFoldDB" id="A0A7C9DFC4"/>
<reference evidence="2" key="1">
    <citation type="journal article" date="2013" name="J. Plant Res.">
        <title>Effect of fungi and light on seed germination of three Opuntia species from semiarid lands of central Mexico.</title>
        <authorList>
            <person name="Delgado-Sanchez P."/>
            <person name="Jimenez-Bremont J.F."/>
            <person name="Guerrero-Gonzalez Mde L."/>
            <person name="Flores J."/>
        </authorList>
    </citation>
    <scope>NUCLEOTIDE SEQUENCE</scope>
    <source>
        <tissue evidence="2">Cladode</tissue>
    </source>
</reference>
<proteinExistence type="predicted"/>
<sequence>MADHREGGGQDRGTTGTGLGGFSTETKDPMEGAGGLGTGDTAAGAGGLGIDIGMGMVTDTAAPGTYYAVYEERTITAPLTVDDLQGQGQGQGQMRRGETGDEGANQRLGR</sequence>
<reference evidence="2" key="2">
    <citation type="submission" date="2020-07" db="EMBL/GenBank/DDBJ databases">
        <authorList>
            <person name="Vera ALvarez R."/>
            <person name="Arias-Moreno D.M."/>
            <person name="Jimenez-Jacinto V."/>
            <person name="Jimenez-Bremont J.F."/>
            <person name="Swaminathan K."/>
            <person name="Moose S.P."/>
            <person name="Guerrero-Gonzalez M.L."/>
            <person name="Marino-Ramirez L."/>
            <person name="Landsman D."/>
            <person name="Rodriguez-Kessler M."/>
            <person name="Delgado-Sanchez P."/>
        </authorList>
    </citation>
    <scope>NUCLEOTIDE SEQUENCE</scope>
    <source>
        <tissue evidence="2">Cladode</tissue>
    </source>
</reference>
<organism evidence="2">
    <name type="scientific">Opuntia streptacantha</name>
    <name type="common">Prickly pear cactus</name>
    <name type="synonym">Opuntia cardona</name>
    <dbReference type="NCBI Taxonomy" id="393608"/>
    <lineage>
        <taxon>Eukaryota</taxon>
        <taxon>Viridiplantae</taxon>
        <taxon>Streptophyta</taxon>
        <taxon>Embryophyta</taxon>
        <taxon>Tracheophyta</taxon>
        <taxon>Spermatophyta</taxon>
        <taxon>Magnoliopsida</taxon>
        <taxon>eudicotyledons</taxon>
        <taxon>Gunneridae</taxon>
        <taxon>Pentapetalae</taxon>
        <taxon>Caryophyllales</taxon>
        <taxon>Cactineae</taxon>
        <taxon>Cactaceae</taxon>
        <taxon>Opuntioideae</taxon>
        <taxon>Opuntia</taxon>
    </lineage>
</organism>
<feature type="region of interest" description="Disordered" evidence="1">
    <location>
        <begin position="1"/>
        <end position="48"/>
    </location>
</feature>
<feature type="region of interest" description="Disordered" evidence="1">
    <location>
        <begin position="78"/>
        <end position="110"/>
    </location>
</feature>
<evidence type="ECO:0000313" key="2">
    <source>
        <dbReference type="EMBL" id="MBA4641501.1"/>
    </source>
</evidence>